<feature type="domain" description="SPX" evidence="7">
    <location>
        <begin position="1"/>
        <end position="437"/>
    </location>
</feature>
<evidence type="ECO:0000256" key="2">
    <source>
        <dbReference type="ARBA" id="ARBA00022771"/>
    </source>
</evidence>
<dbReference type="Pfam" id="PF15227">
    <property type="entry name" value="zf-C3HC4_4"/>
    <property type="match status" value="1"/>
</dbReference>
<evidence type="ECO:0000256" key="4">
    <source>
        <dbReference type="PROSITE-ProRule" id="PRU00175"/>
    </source>
</evidence>
<dbReference type="Proteomes" id="UP000478008">
    <property type="component" value="Unassembled WGS sequence"/>
</dbReference>
<evidence type="ECO:0000256" key="1">
    <source>
        <dbReference type="ARBA" id="ARBA00022723"/>
    </source>
</evidence>
<reference evidence="8 9" key="1">
    <citation type="submission" date="2019-07" db="EMBL/GenBank/DDBJ databases">
        <authorList>
            <person name="Friedrich A."/>
            <person name="Schacherer J."/>
        </authorList>
    </citation>
    <scope>NUCLEOTIDE SEQUENCE [LARGE SCALE GENOMIC DNA]</scope>
</reference>
<feature type="domain" description="RING-type" evidence="6">
    <location>
        <begin position="476"/>
        <end position="515"/>
    </location>
</feature>
<evidence type="ECO:0000256" key="5">
    <source>
        <dbReference type="SAM" id="MobiDB-lite"/>
    </source>
</evidence>
<dbReference type="PANTHER" id="PTHR23327:SF51">
    <property type="entry name" value="TRANSCRIPTIONAL REGULATOR OF YEAST FORM ADHERENCE 3"/>
    <property type="match status" value="1"/>
</dbReference>
<dbReference type="InterPro" id="IPR001841">
    <property type="entry name" value="Znf_RING"/>
</dbReference>
<dbReference type="SUPFAM" id="SSF57850">
    <property type="entry name" value="RING/U-box"/>
    <property type="match status" value="1"/>
</dbReference>
<name>A0A7D9GYM3_DEKBR</name>
<dbReference type="AlphaFoldDB" id="A0A7D9GYM3"/>
<evidence type="ECO:0000256" key="3">
    <source>
        <dbReference type="ARBA" id="ARBA00022833"/>
    </source>
</evidence>
<feature type="compositionally biased region" description="Polar residues" evidence="5">
    <location>
        <begin position="172"/>
        <end position="210"/>
    </location>
</feature>
<dbReference type="EMBL" id="CABFWN010000002">
    <property type="protein sequence ID" value="VUG17283.1"/>
    <property type="molecule type" value="Genomic_DNA"/>
</dbReference>
<evidence type="ECO:0000313" key="8">
    <source>
        <dbReference type="EMBL" id="VUG17283.1"/>
    </source>
</evidence>
<gene>
    <name evidence="8" type="primary">TRY3</name>
    <name evidence="8" type="ORF">DEBR0S2_03070G</name>
</gene>
<dbReference type="SMART" id="SM00184">
    <property type="entry name" value="RING"/>
    <property type="match status" value="1"/>
</dbReference>
<proteinExistence type="predicted"/>
<feature type="compositionally biased region" description="Polar residues" evidence="5">
    <location>
        <begin position="116"/>
        <end position="133"/>
    </location>
</feature>
<protein>
    <submittedName>
        <fullName evidence="8">DEBR0S2_03070g1_1</fullName>
    </submittedName>
</protein>
<dbReference type="Gene3D" id="3.30.40.10">
    <property type="entry name" value="Zinc/RING finger domain, C3HC4 (zinc finger)"/>
    <property type="match status" value="1"/>
</dbReference>
<evidence type="ECO:0000259" key="7">
    <source>
        <dbReference type="PROSITE" id="PS51382"/>
    </source>
</evidence>
<dbReference type="PROSITE" id="PS50089">
    <property type="entry name" value="ZF_RING_2"/>
    <property type="match status" value="1"/>
</dbReference>
<keyword evidence="2 4" id="KW-0863">Zinc-finger</keyword>
<dbReference type="PROSITE" id="PS51382">
    <property type="entry name" value="SPX"/>
    <property type="match status" value="1"/>
</dbReference>
<dbReference type="PANTHER" id="PTHR23327">
    <property type="entry name" value="RING FINGER PROTEIN 127"/>
    <property type="match status" value="1"/>
</dbReference>
<dbReference type="InterPro" id="IPR017907">
    <property type="entry name" value="Znf_RING_CS"/>
</dbReference>
<dbReference type="PROSITE" id="PS00518">
    <property type="entry name" value="ZF_RING_1"/>
    <property type="match status" value="1"/>
</dbReference>
<keyword evidence="3" id="KW-0862">Zinc</keyword>
<organism evidence="8 9">
    <name type="scientific">Dekkera bruxellensis</name>
    <name type="common">Brettanomyces custersii</name>
    <dbReference type="NCBI Taxonomy" id="5007"/>
    <lineage>
        <taxon>Eukaryota</taxon>
        <taxon>Fungi</taxon>
        <taxon>Dikarya</taxon>
        <taxon>Ascomycota</taxon>
        <taxon>Saccharomycotina</taxon>
        <taxon>Pichiomycetes</taxon>
        <taxon>Pichiales</taxon>
        <taxon>Pichiaceae</taxon>
        <taxon>Brettanomyces</taxon>
    </lineage>
</organism>
<dbReference type="GO" id="GO:0008270">
    <property type="term" value="F:zinc ion binding"/>
    <property type="evidence" value="ECO:0007669"/>
    <property type="project" value="UniProtKB-KW"/>
</dbReference>
<keyword evidence="1" id="KW-0479">Metal-binding</keyword>
<feature type="compositionally biased region" description="Acidic residues" evidence="5">
    <location>
        <begin position="144"/>
        <end position="168"/>
    </location>
</feature>
<evidence type="ECO:0000259" key="6">
    <source>
        <dbReference type="PROSITE" id="PS50089"/>
    </source>
</evidence>
<sequence length="573" mass="65142">MKFAKKFQKVLSEETLPDEWIQKAIRYKALKKIINRTVTEMEEVGASRENMSINYEISKLHRQIRPVLRMNVSPLTESLITDKLDKLGYEYDVKPLQLKLNSKVDVEVLNSESNAGDHLVNSSYSSKSEPVTESTKEIDTKSLEDEEMKSENDETEKNDEDDAEDDAEDRNPSVSTISADNKLNAKSSSATPTVSVEKINTASPNENSADNDVIASTPMDAGAPSIDERSSVETSIERSAAAYLSLPMGTSQSILSTSSAMTALNPFDDKPYYEITVSLHQDAKFFQMLYEEIEALNNFTDERESEIITCVEKIGSIVAKTSSPEAKKSDLYVWRKIFQIYTESQIFFSTIERSAGVLSNTTSKIRYGKFLEEIEKQKLVRRFKRKESLEAFMEFKDLNESMLKVSNFQALNIMAISKILKKFDKRTHFKTKQLFPELMEQSEKIDILQGSIGRDICSIVANRLLNIVPQVDDYLCPICCSVAYKPIRLDCGHTFCVRCLVKLQRKGEDRCPLCRKDVVLKADENNLDVSQMEYLKMYFPKEVKKKQAENEKEIFKEQYGGIVDPDSKACVIM</sequence>
<feature type="compositionally biased region" description="Basic and acidic residues" evidence="5">
    <location>
        <begin position="134"/>
        <end position="143"/>
    </location>
</feature>
<dbReference type="Pfam" id="PF03105">
    <property type="entry name" value="SPX"/>
    <property type="match status" value="1"/>
</dbReference>
<keyword evidence="9" id="KW-1185">Reference proteome</keyword>
<dbReference type="InterPro" id="IPR013083">
    <property type="entry name" value="Znf_RING/FYVE/PHD"/>
</dbReference>
<dbReference type="InterPro" id="IPR004331">
    <property type="entry name" value="SPX_dom"/>
</dbReference>
<evidence type="ECO:0000313" key="9">
    <source>
        <dbReference type="Proteomes" id="UP000478008"/>
    </source>
</evidence>
<accession>A0A7D9GYM3</accession>
<feature type="region of interest" description="Disordered" evidence="5">
    <location>
        <begin position="116"/>
        <end position="233"/>
    </location>
</feature>